<evidence type="ECO:0000256" key="6">
    <source>
        <dbReference type="ARBA" id="ARBA00023136"/>
    </source>
</evidence>
<keyword evidence="6 7" id="KW-0472">Membrane</keyword>
<proteinExistence type="inferred from homology"/>
<feature type="transmembrane region" description="Helical" evidence="7">
    <location>
        <begin position="139"/>
        <end position="165"/>
    </location>
</feature>
<dbReference type="eggNOG" id="ENOG502QQ5E">
    <property type="taxonomic scope" value="Eukaryota"/>
</dbReference>
<comment type="subcellular location">
    <subcellularLocation>
        <location evidence="1">Membrane</location>
        <topology evidence="1">Multi-pass membrane protein</topology>
    </subcellularLocation>
</comment>
<keyword evidence="10" id="KW-1185">Reference proteome</keyword>
<protein>
    <recommendedName>
        <fullName evidence="11">Xanthine/uracil permease</fullName>
    </recommendedName>
</protein>
<evidence type="ECO:0000256" key="1">
    <source>
        <dbReference type="ARBA" id="ARBA00004141"/>
    </source>
</evidence>
<comment type="caution">
    <text evidence="9">The sequence shown here is derived from an EMBL/GenBank/DDBJ whole genome shotgun (WGS) entry which is preliminary data.</text>
</comment>
<evidence type="ECO:0000313" key="9">
    <source>
        <dbReference type="EMBL" id="EKJ67657.1"/>
    </source>
</evidence>
<feature type="transmembrane region" description="Helical" evidence="7">
    <location>
        <begin position="47"/>
        <end position="71"/>
    </location>
</feature>
<keyword evidence="5 7" id="KW-1133">Transmembrane helix</keyword>
<evidence type="ECO:0008006" key="11">
    <source>
        <dbReference type="Google" id="ProtNLM"/>
    </source>
</evidence>
<dbReference type="EMBL" id="AFNW01000623">
    <property type="protein sequence ID" value="EKJ67657.1"/>
    <property type="molecule type" value="Genomic_DNA"/>
</dbReference>
<sequence>MATSIMAALSSFMFGLVTSLPIALAPDMGLNAYFAFHVVGYKGSGKVPYGVALTTVFLEGLIFIFFALTGLRQWVVKLIPSTIKIATGAGIGLFLAEIGLSYGSGIGAITGGWNATPLTIAGCPIEMINLQTQMCDSAIFVGGIFVVYLMAFRVKLAFLVGILLVSVVSWPRGTSITYFPDTPEGDSRFHPMKHTFNALDWDIAKYGTQFVLTVFTFLYVNIIDATATLYSMVRFCGVVDAVDGDFPRSTLAYCCDALTFIESGAGIAAGGRTGITAMVTRVLFLVAVMFGPIFSSVPSWATGPTLILVGCLMARQMMEINWCYIGYTLPSFVVIAFVPFSFNVAYGIIALPSVRISGGRLEPENYGFKEYWTWKAPRNKPWYIRMFRNSGIPKRIRL</sequence>
<dbReference type="Pfam" id="PF00860">
    <property type="entry name" value="Xan_ur_permease"/>
    <property type="match status" value="1"/>
</dbReference>
<dbReference type="KEGG" id="fpu:FPSE_12174"/>
<feature type="transmembrane region" description="Helical" evidence="7">
    <location>
        <begin position="329"/>
        <end position="351"/>
    </location>
</feature>
<name>K3V3N5_FUSPC</name>
<dbReference type="PANTHER" id="PTHR43337">
    <property type="entry name" value="XANTHINE/URACIL PERMEASE C887.17-RELATED"/>
    <property type="match status" value="1"/>
</dbReference>
<evidence type="ECO:0000256" key="5">
    <source>
        <dbReference type="ARBA" id="ARBA00022989"/>
    </source>
</evidence>
<keyword evidence="8" id="KW-0732">Signal</keyword>
<dbReference type="GO" id="GO:0005345">
    <property type="term" value="F:purine nucleobase transmembrane transporter activity"/>
    <property type="evidence" value="ECO:0007669"/>
    <property type="project" value="TreeGrafter"/>
</dbReference>
<feature type="transmembrane region" description="Helical" evidence="7">
    <location>
        <begin position="282"/>
        <end position="309"/>
    </location>
</feature>
<dbReference type="OrthoDB" id="431212at2759"/>
<dbReference type="InterPro" id="IPR006043">
    <property type="entry name" value="NCS2"/>
</dbReference>
<reference evidence="9 10" key="1">
    <citation type="journal article" date="2012" name="PLoS Pathog.">
        <title>Comparative pathogenomics reveals horizontally acquired novel virulence genes in fungi infecting cereal hosts.</title>
        <authorList>
            <person name="Gardiner D.M."/>
            <person name="McDonald M.C."/>
            <person name="Covarelli L."/>
            <person name="Solomon P.S."/>
            <person name="Rusu A.G."/>
            <person name="Marshall M."/>
            <person name="Kazan K."/>
            <person name="Chakraborty S."/>
            <person name="McDonald B.A."/>
            <person name="Manners J.M."/>
        </authorList>
    </citation>
    <scope>NUCLEOTIDE SEQUENCE [LARGE SCALE GENOMIC DNA]</scope>
    <source>
        <strain evidence="9 10">CS3096</strain>
    </source>
</reference>
<feature type="signal peptide" evidence="8">
    <location>
        <begin position="1"/>
        <end position="19"/>
    </location>
</feature>
<dbReference type="AlphaFoldDB" id="K3V3N5"/>
<evidence type="ECO:0000256" key="2">
    <source>
        <dbReference type="ARBA" id="ARBA00005697"/>
    </source>
</evidence>
<dbReference type="GO" id="GO:0015853">
    <property type="term" value="P:adenine transport"/>
    <property type="evidence" value="ECO:0007669"/>
    <property type="project" value="TreeGrafter"/>
</dbReference>
<gene>
    <name evidence="9" type="ORF">FPSE_12174</name>
</gene>
<evidence type="ECO:0000256" key="4">
    <source>
        <dbReference type="ARBA" id="ARBA00022692"/>
    </source>
</evidence>
<dbReference type="GeneID" id="20370791"/>
<evidence type="ECO:0000256" key="8">
    <source>
        <dbReference type="SAM" id="SignalP"/>
    </source>
</evidence>
<dbReference type="PANTHER" id="PTHR43337:SF3">
    <property type="entry name" value="PURINE TRANSPORTER"/>
    <property type="match status" value="1"/>
</dbReference>
<evidence type="ECO:0000313" key="10">
    <source>
        <dbReference type="Proteomes" id="UP000007978"/>
    </source>
</evidence>
<feature type="chain" id="PRO_5003866753" description="Xanthine/uracil permease" evidence="8">
    <location>
        <begin position="20"/>
        <end position="398"/>
    </location>
</feature>
<dbReference type="Proteomes" id="UP000007978">
    <property type="component" value="Chromosome 2"/>
</dbReference>
<comment type="similarity">
    <text evidence="2">Belongs to the nucleobase:cation symporter-2 (NCS2) (TC 2.A.40) family. Azg-like subfamily.</text>
</comment>
<evidence type="ECO:0000256" key="3">
    <source>
        <dbReference type="ARBA" id="ARBA00022448"/>
    </source>
</evidence>
<dbReference type="RefSeq" id="XP_009263566.1">
    <property type="nucleotide sequence ID" value="XM_009265291.1"/>
</dbReference>
<dbReference type="GO" id="GO:0005886">
    <property type="term" value="C:plasma membrane"/>
    <property type="evidence" value="ECO:0007669"/>
    <property type="project" value="TreeGrafter"/>
</dbReference>
<keyword evidence="3" id="KW-0813">Transport</keyword>
<dbReference type="InterPro" id="IPR045018">
    <property type="entry name" value="Azg-like"/>
</dbReference>
<accession>K3V3N5</accession>
<dbReference type="GO" id="GO:0015854">
    <property type="term" value="P:guanine transport"/>
    <property type="evidence" value="ECO:0007669"/>
    <property type="project" value="TreeGrafter"/>
</dbReference>
<keyword evidence="4 7" id="KW-0812">Transmembrane</keyword>
<organism evidence="9 10">
    <name type="scientific">Fusarium pseudograminearum (strain CS3096)</name>
    <name type="common">Wheat and barley crown-rot fungus</name>
    <dbReference type="NCBI Taxonomy" id="1028729"/>
    <lineage>
        <taxon>Eukaryota</taxon>
        <taxon>Fungi</taxon>
        <taxon>Dikarya</taxon>
        <taxon>Ascomycota</taxon>
        <taxon>Pezizomycotina</taxon>
        <taxon>Sordariomycetes</taxon>
        <taxon>Hypocreomycetidae</taxon>
        <taxon>Hypocreales</taxon>
        <taxon>Nectriaceae</taxon>
        <taxon>Fusarium</taxon>
    </lineage>
</organism>
<evidence type="ECO:0000256" key="7">
    <source>
        <dbReference type="SAM" id="Phobius"/>
    </source>
</evidence>
<dbReference type="HOGENOM" id="CLU_024508_3_2_1"/>
<feature type="transmembrane region" description="Helical" evidence="7">
    <location>
        <begin position="83"/>
        <end position="103"/>
    </location>
</feature>